<dbReference type="OrthoDB" id="10004495at2759"/>
<name>A0A1E1VYA1_PECGO</name>
<feature type="non-terminal residue" evidence="2">
    <location>
        <position position="113"/>
    </location>
</feature>
<dbReference type="InterPro" id="IPR013761">
    <property type="entry name" value="SAM/pointed_sf"/>
</dbReference>
<evidence type="ECO:0000256" key="1">
    <source>
        <dbReference type="SAM" id="MobiDB-lite"/>
    </source>
</evidence>
<protein>
    <recommendedName>
        <fullName evidence="3">SAM domain-containing protein</fullName>
    </recommendedName>
</protein>
<feature type="compositionally biased region" description="Acidic residues" evidence="1">
    <location>
        <begin position="33"/>
        <end position="53"/>
    </location>
</feature>
<evidence type="ECO:0000313" key="2">
    <source>
        <dbReference type="EMBL" id="JAT79664.1"/>
    </source>
</evidence>
<dbReference type="EMBL" id="GDQN01011390">
    <property type="protein sequence ID" value="JAT79664.1"/>
    <property type="molecule type" value="Transcribed_RNA"/>
</dbReference>
<feature type="compositionally biased region" description="Acidic residues" evidence="1">
    <location>
        <begin position="7"/>
        <end position="18"/>
    </location>
</feature>
<feature type="non-terminal residue" evidence="2">
    <location>
        <position position="1"/>
    </location>
</feature>
<feature type="compositionally biased region" description="Basic and acidic residues" evidence="1">
    <location>
        <begin position="19"/>
        <end position="32"/>
    </location>
</feature>
<proteinExistence type="predicted"/>
<sequence length="113" mass="13267">ENRQTEVVEEEVVEEVEKEDERLNEKEDKTESSDGELQIDEDRDVRDESDEENKESPFQRLQQSDVKSWTVEVLASHLNKYKWTETVAIFQEHEIDGESLFLVTRPQLVCIGV</sequence>
<accession>A0A1E1VYA1</accession>
<dbReference type="SUPFAM" id="SSF47769">
    <property type="entry name" value="SAM/Pointed domain"/>
    <property type="match status" value="1"/>
</dbReference>
<gene>
    <name evidence="2" type="ORF">g.7204</name>
</gene>
<evidence type="ECO:0008006" key="3">
    <source>
        <dbReference type="Google" id="ProtNLM"/>
    </source>
</evidence>
<organism evidence="2">
    <name type="scientific">Pectinophora gossypiella</name>
    <name type="common">Cotton pink bollworm</name>
    <name type="synonym">Depressaria gossypiella</name>
    <dbReference type="NCBI Taxonomy" id="13191"/>
    <lineage>
        <taxon>Eukaryota</taxon>
        <taxon>Metazoa</taxon>
        <taxon>Ecdysozoa</taxon>
        <taxon>Arthropoda</taxon>
        <taxon>Hexapoda</taxon>
        <taxon>Insecta</taxon>
        <taxon>Pterygota</taxon>
        <taxon>Neoptera</taxon>
        <taxon>Endopterygota</taxon>
        <taxon>Lepidoptera</taxon>
        <taxon>Glossata</taxon>
        <taxon>Ditrysia</taxon>
        <taxon>Gelechioidea</taxon>
        <taxon>Gelechiidae</taxon>
        <taxon>Apatetrinae</taxon>
        <taxon>Pectinophora</taxon>
    </lineage>
</organism>
<dbReference type="AlphaFoldDB" id="A0A1E1VYA1"/>
<feature type="region of interest" description="Disordered" evidence="1">
    <location>
        <begin position="1"/>
        <end position="61"/>
    </location>
</feature>
<dbReference type="Gene3D" id="1.10.150.50">
    <property type="entry name" value="Transcription Factor, Ets-1"/>
    <property type="match status" value="1"/>
</dbReference>
<reference evidence="2" key="1">
    <citation type="submission" date="2015-09" db="EMBL/GenBank/DDBJ databases">
        <title>De novo assembly of Pectinophora gossypiella (Pink Bollworm) gut transcriptome.</title>
        <authorList>
            <person name="Tassone E.E."/>
        </authorList>
    </citation>
    <scope>NUCLEOTIDE SEQUENCE</scope>
</reference>